<organism evidence="3 4">
    <name type="scientific">Selenomonas ruminantium</name>
    <dbReference type="NCBI Taxonomy" id="971"/>
    <lineage>
        <taxon>Bacteria</taxon>
        <taxon>Bacillati</taxon>
        <taxon>Bacillota</taxon>
        <taxon>Negativicutes</taxon>
        <taxon>Selenomonadales</taxon>
        <taxon>Selenomonadaceae</taxon>
        <taxon>Selenomonas</taxon>
    </lineage>
</organism>
<name>A0A1I0VHW8_SELRU</name>
<evidence type="ECO:0000259" key="2">
    <source>
        <dbReference type="Pfam" id="PF18818"/>
    </source>
</evidence>
<evidence type="ECO:0000259" key="1">
    <source>
        <dbReference type="Pfam" id="PF08401"/>
    </source>
</evidence>
<dbReference type="Pfam" id="PF08401">
    <property type="entry name" value="ArdcN"/>
    <property type="match status" value="1"/>
</dbReference>
<feature type="domain" description="Polyvalent protein metallopeptidase" evidence="2">
    <location>
        <begin position="156"/>
        <end position="279"/>
    </location>
</feature>
<dbReference type="EMBL" id="FOJX01000001">
    <property type="protein sequence ID" value="SFA76069.1"/>
    <property type="molecule type" value="Genomic_DNA"/>
</dbReference>
<feature type="domain" description="N-terminal" evidence="1">
    <location>
        <begin position="10"/>
        <end position="127"/>
    </location>
</feature>
<dbReference type="InterPro" id="IPR017113">
    <property type="entry name" value="Antirestriction_ArdC"/>
</dbReference>
<dbReference type="GO" id="GO:0003697">
    <property type="term" value="F:single-stranded DNA binding"/>
    <property type="evidence" value="ECO:0007669"/>
    <property type="project" value="InterPro"/>
</dbReference>
<evidence type="ECO:0000313" key="3">
    <source>
        <dbReference type="EMBL" id="SFA76069.1"/>
    </source>
</evidence>
<evidence type="ECO:0000313" key="4">
    <source>
        <dbReference type="Proteomes" id="UP000183843"/>
    </source>
</evidence>
<dbReference type="AlphaFoldDB" id="A0A1I0VHW8"/>
<dbReference type="PIRSF" id="PIRSF037112">
    <property type="entry name" value="Antirestriction_ArdC"/>
    <property type="match status" value="1"/>
</dbReference>
<reference evidence="3 4" key="1">
    <citation type="submission" date="2016-10" db="EMBL/GenBank/DDBJ databases">
        <authorList>
            <person name="de Groot N.N."/>
        </authorList>
    </citation>
    <scope>NUCLEOTIDE SEQUENCE [LARGE SCALE GENOMIC DNA]</scope>
    <source>
        <strain evidence="3 4">L14</strain>
    </source>
</reference>
<sequence length="302" mass="34265">MTTQKTTRRDVKAELVQLVLDHMEKTNRAPWDKGLCFEFAPINATTKKEYRGINRILLNMLGLGTMEFATFKQVQAAKGKVKKGAKGLPVVYWDFTLWNFKEQRKPLPDDNEKDLKKVPFLKKYTVFNISDCEGIESARKDIPTGKDNKRIDEAQEAIDRFIAATGITLHEKETGTACYSPSKHAVYIAKLSSYKSSEHYYSTLFHELIHSTNKEIKRTLGGKFGSHAYSEEEIVAEFGAMLLCSYFGIEKQTENSAEYLTSWGKVLKANPNWLIKGANEAEKAVDYFLKKVAEYKSESTAA</sequence>
<dbReference type="Pfam" id="PF18818">
    <property type="entry name" value="MPTase-PolyVal"/>
    <property type="match status" value="1"/>
</dbReference>
<accession>A0A1I0VHW8</accession>
<dbReference type="InterPro" id="IPR013610">
    <property type="entry name" value="ArdC_N"/>
</dbReference>
<gene>
    <name evidence="3" type="ORF">SAMN05216587_101642</name>
</gene>
<dbReference type="RefSeq" id="WP_074812759.1">
    <property type="nucleotide sequence ID" value="NZ_FOJX01000001.1"/>
</dbReference>
<proteinExistence type="predicted"/>
<dbReference type="InterPro" id="IPR041459">
    <property type="entry name" value="MPTase-PolyVal"/>
</dbReference>
<protein>
    <submittedName>
        <fullName evidence="3">Antirestriction protein ArdC</fullName>
    </submittedName>
</protein>
<dbReference type="Proteomes" id="UP000183843">
    <property type="component" value="Unassembled WGS sequence"/>
</dbReference>